<evidence type="ECO:0000256" key="1">
    <source>
        <dbReference type="SAM" id="MobiDB-lite"/>
    </source>
</evidence>
<keyword evidence="3" id="KW-1185">Reference proteome</keyword>
<sequence>MIPPSRFLSNGSPEAEESAAEEGAEDAEEGVEEKELDPSCRYALAGPPGSQLRPGPRPTGPAKVQWEDGLRLFGQVAVTSSQRQGELPNLRSVTWGTNPDGASTCQVSDLPRHSGEDWAALVFYVPGEDAPVEDVHAGSKSDVRETPSLTVERNTRNIYFLIGLPEQVGILTPLMTLAMTMDSDNKDDEDAMAAAGVNTATPRPGRPLKATVLTVVLYPGFNNRIYDTLVENLHRLQINNITTDTRAQKLHVNLE</sequence>
<dbReference type="Proteomes" id="UP001281614">
    <property type="component" value="Unassembled WGS sequence"/>
</dbReference>
<reference evidence="2" key="1">
    <citation type="submission" date="2023-02" db="EMBL/GenBank/DDBJ databases">
        <title>Colletotrichum kahawae CIFC_Que2 genome sequencing and assembly.</title>
        <authorList>
            <person name="Baroncelli R."/>
        </authorList>
    </citation>
    <scope>NUCLEOTIDE SEQUENCE</scope>
    <source>
        <strain evidence="2">CIFC_Que2</strain>
    </source>
</reference>
<dbReference type="AlphaFoldDB" id="A0AAE0D431"/>
<dbReference type="EMBL" id="VYYT01000267">
    <property type="protein sequence ID" value="KAK2751275.1"/>
    <property type="molecule type" value="Genomic_DNA"/>
</dbReference>
<protein>
    <submittedName>
        <fullName evidence="2">Uncharacterized protein</fullName>
    </submittedName>
</protein>
<accession>A0AAE0D431</accession>
<evidence type="ECO:0000313" key="3">
    <source>
        <dbReference type="Proteomes" id="UP001281614"/>
    </source>
</evidence>
<organism evidence="2 3">
    <name type="scientific">Colletotrichum kahawae</name>
    <name type="common">Coffee berry disease fungus</name>
    <dbReference type="NCBI Taxonomy" id="34407"/>
    <lineage>
        <taxon>Eukaryota</taxon>
        <taxon>Fungi</taxon>
        <taxon>Dikarya</taxon>
        <taxon>Ascomycota</taxon>
        <taxon>Pezizomycotina</taxon>
        <taxon>Sordariomycetes</taxon>
        <taxon>Hypocreomycetidae</taxon>
        <taxon>Glomerellales</taxon>
        <taxon>Glomerellaceae</taxon>
        <taxon>Colletotrichum</taxon>
        <taxon>Colletotrichum gloeosporioides species complex</taxon>
    </lineage>
</organism>
<evidence type="ECO:0000313" key="2">
    <source>
        <dbReference type="EMBL" id="KAK2751275.1"/>
    </source>
</evidence>
<feature type="region of interest" description="Disordered" evidence="1">
    <location>
        <begin position="1"/>
        <end position="62"/>
    </location>
</feature>
<gene>
    <name evidence="2" type="ORF">CKAH01_06461</name>
</gene>
<name>A0AAE0D431_COLKA</name>
<feature type="compositionally biased region" description="Acidic residues" evidence="1">
    <location>
        <begin position="14"/>
        <end position="35"/>
    </location>
</feature>
<comment type="caution">
    <text evidence="2">The sequence shown here is derived from an EMBL/GenBank/DDBJ whole genome shotgun (WGS) entry which is preliminary data.</text>
</comment>
<proteinExistence type="predicted"/>